<dbReference type="RefSeq" id="WP_010034343.1">
    <property type="nucleotide sequence ID" value="NZ_CP025958.1"/>
</dbReference>
<reference evidence="2 3" key="1">
    <citation type="submission" date="2018-01" db="EMBL/GenBank/DDBJ databases">
        <title>G. obscuriglobus.</title>
        <authorList>
            <person name="Franke J."/>
            <person name="Blomberg W."/>
            <person name="Selmecki A."/>
        </authorList>
    </citation>
    <scope>NUCLEOTIDE SEQUENCE [LARGE SCALE GENOMIC DNA]</scope>
    <source>
        <strain evidence="2 3">DSM 5831</strain>
    </source>
</reference>
<keyword evidence="1" id="KW-0812">Transmembrane</keyword>
<gene>
    <name evidence="2" type="ORF">C1280_26870</name>
</gene>
<feature type="transmembrane region" description="Helical" evidence="1">
    <location>
        <begin position="85"/>
        <end position="105"/>
    </location>
</feature>
<dbReference type="EMBL" id="CP025958">
    <property type="protein sequence ID" value="AWM40267.1"/>
    <property type="molecule type" value="Genomic_DNA"/>
</dbReference>
<keyword evidence="3" id="KW-1185">Reference proteome</keyword>
<accession>A0A2Z3H9Q8</accession>
<proteinExistence type="predicted"/>
<evidence type="ECO:0000313" key="2">
    <source>
        <dbReference type="EMBL" id="AWM40267.1"/>
    </source>
</evidence>
<feature type="transmembrane region" description="Helical" evidence="1">
    <location>
        <begin position="54"/>
        <end position="73"/>
    </location>
</feature>
<evidence type="ECO:0000256" key="1">
    <source>
        <dbReference type="SAM" id="Phobius"/>
    </source>
</evidence>
<dbReference type="OrthoDB" id="290118at2"/>
<keyword evidence="1" id="KW-0472">Membrane</keyword>
<name>A0A2Z3H9Q8_9BACT</name>
<dbReference type="KEGG" id="gog:C1280_26870"/>
<evidence type="ECO:0000313" key="3">
    <source>
        <dbReference type="Proteomes" id="UP000245802"/>
    </source>
</evidence>
<sequence>MIHFRCWFCNRAFVKPDEQVGARFECGCGRRVKVPKRSGGASRSLSPLDRLLEALVYGGAGALIGFALSVAVLSRLVVFRRPAEVIAAATVLGFVTGTVFGERGINWLGQKLRDRENA</sequence>
<organism evidence="2 3">
    <name type="scientific">Gemmata obscuriglobus</name>
    <dbReference type="NCBI Taxonomy" id="114"/>
    <lineage>
        <taxon>Bacteria</taxon>
        <taxon>Pseudomonadati</taxon>
        <taxon>Planctomycetota</taxon>
        <taxon>Planctomycetia</taxon>
        <taxon>Gemmatales</taxon>
        <taxon>Gemmataceae</taxon>
        <taxon>Gemmata</taxon>
    </lineage>
</organism>
<dbReference type="AlphaFoldDB" id="A0A2Z3H9Q8"/>
<keyword evidence="1" id="KW-1133">Transmembrane helix</keyword>
<dbReference type="Proteomes" id="UP000245802">
    <property type="component" value="Chromosome"/>
</dbReference>
<protein>
    <submittedName>
        <fullName evidence="2">Uncharacterized protein</fullName>
    </submittedName>
</protein>